<evidence type="ECO:0000313" key="1">
    <source>
        <dbReference type="EMBL" id="CAD6199024.1"/>
    </source>
</evidence>
<keyword evidence="2" id="KW-1185">Reference proteome</keyword>
<dbReference type="EMBL" id="CAJGYM010000150">
    <property type="protein sequence ID" value="CAD6199024.1"/>
    <property type="molecule type" value="Genomic_DNA"/>
</dbReference>
<dbReference type="AlphaFoldDB" id="A0A8S1HZJ1"/>
<gene>
    <name evidence="1" type="ORF">CAUJ_LOCUS14929</name>
</gene>
<proteinExistence type="predicted"/>
<comment type="caution">
    <text evidence="1">The sequence shown here is derived from an EMBL/GenBank/DDBJ whole genome shotgun (WGS) entry which is preliminary data.</text>
</comment>
<protein>
    <submittedName>
        <fullName evidence="1">Uncharacterized protein</fullName>
    </submittedName>
</protein>
<sequence>MAVFCGKRLADPNAGCHIESEATRHSTKRSYFPPGSDTKFTTTRLFTLAEVGTGRMKLGLEDSPTCSDEHWA</sequence>
<accession>A0A8S1HZJ1</accession>
<dbReference type="Proteomes" id="UP000835052">
    <property type="component" value="Unassembled WGS sequence"/>
</dbReference>
<reference evidence="1" key="1">
    <citation type="submission" date="2020-10" db="EMBL/GenBank/DDBJ databases">
        <authorList>
            <person name="Kikuchi T."/>
        </authorList>
    </citation>
    <scope>NUCLEOTIDE SEQUENCE</scope>
    <source>
        <strain evidence="1">NKZ352</strain>
    </source>
</reference>
<organism evidence="1 2">
    <name type="scientific">Caenorhabditis auriculariae</name>
    <dbReference type="NCBI Taxonomy" id="2777116"/>
    <lineage>
        <taxon>Eukaryota</taxon>
        <taxon>Metazoa</taxon>
        <taxon>Ecdysozoa</taxon>
        <taxon>Nematoda</taxon>
        <taxon>Chromadorea</taxon>
        <taxon>Rhabditida</taxon>
        <taxon>Rhabditina</taxon>
        <taxon>Rhabditomorpha</taxon>
        <taxon>Rhabditoidea</taxon>
        <taxon>Rhabditidae</taxon>
        <taxon>Peloderinae</taxon>
        <taxon>Caenorhabditis</taxon>
    </lineage>
</organism>
<evidence type="ECO:0000313" key="2">
    <source>
        <dbReference type="Proteomes" id="UP000835052"/>
    </source>
</evidence>
<name>A0A8S1HZJ1_9PELO</name>